<dbReference type="Proteomes" id="UP000661507">
    <property type="component" value="Unassembled WGS sequence"/>
</dbReference>
<protein>
    <submittedName>
        <fullName evidence="1">Uncharacterized protein</fullName>
    </submittedName>
</protein>
<comment type="caution">
    <text evidence="1">The sequence shown here is derived from an EMBL/GenBank/DDBJ whole genome shotgun (WGS) entry which is preliminary data.</text>
</comment>
<evidence type="ECO:0000313" key="2">
    <source>
        <dbReference type="Proteomes" id="UP000661507"/>
    </source>
</evidence>
<proteinExistence type="predicted"/>
<sequence length="91" mass="9355">MNAAHASATARANAAPNSRVGQIASYEQAMLSALALPAFTPTQVAYRNSAIASARAQELDDAANRPLSAAVVARVDSLLGLPPSDPRLGVR</sequence>
<dbReference type="EMBL" id="BMKW01000007">
    <property type="protein sequence ID" value="GGJ20328.1"/>
    <property type="molecule type" value="Genomic_DNA"/>
</dbReference>
<name>A0A917KNC2_9PROT</name>
<reference evidence="1" key="1">
    <citation type="journal article" date="2014" name="Int. J. Syst. Evol. Microbiol.">
        <title>Complete genome sequence of Corynebacterium casei LMG S-19264T (=DSM 44701T), isolated from a smear-ripened cheese.</title>
        <authorList>
            <consortium name="US DOE Joint Genome Institute (JGI-PGF)"/>
            <person name="Walter F."/>
            <person name="Albersmeier A."/>
            <person name="Kalinowski J."/>
            <person name="Ruckert C."/>
        </authorList>
    </citation>
    <scope>NUCLEOTIDE SEQUENCE</scope>
    <source>
        <strain evidence="1">CGMCC 1.3617</strain>
    </source>
</reference>
<keyword evidence="2" id="KW-1185">Reference proteome</keyword>
<evidence type="ECO:0000313" key="1">
    <source>
        <dbReference type="EMBL" id="GGJ20328.1"/>
    </source>
</evidence>
<reference evidence="1" key="2">
    <citation type="submission" date="2020-09" db="EMBL/GenBank/DDBJ databases">
        <authorList>
            <person name="Sun Q."/>
            <person name="Zhou Y."/>
        </authorList>
    </citation>
    <scope>NUCLEOTIDE SEQUENCE</scope>
    <source>
        <strain evidence="1">CGMCC 1.3617</strain>
    </source>
</reference>
<dbReference type="AlphaFoldDB" id="A0A917KNC2"/>
<organism evidence="1 2">
    <name type="scientific">Neoroseomonas lacus</name>
    <dbReference type="NCBI Taxonomy" id="287609"/>
    <lineage>
        <taxon>Bacteria</taxon>
        <taxon>Pseudomonadati</taxon>
        <taxon>Pseudomonadota</taxon>
        <taxon>Alphaproteobacteria</taxon>
        <taxon>Acetobacterales</taxon>
        <taxon>Acetobacteraceae</taxon>
        <taxon>Neoroseomonas</taxon>
    </lineage>
</organism>
<accession>A0A917KNC2</accession>
<gene>
    <name evidence="1" type="ORF">GCM10011320_29510</name>
</gene>